<dbReference type="PANTHER" id="PTHR33303:SF2">
    <property type="entry name" value="COA-BINDING DOMAIN-CONTAINING PROTEIN"/>
    <property type="match status" value="1"/>
</dbReference>
<keyword evidence="4" id="KW-1185">Reference proteome</keyword>
<dbReference type="InterPro" id="IPR003781">
    <property type="entry name" value="CoA-bd"/>
</dbReference>
<organism evidence="3 4">
    <name type="scientific">Aspergillus fumigatus (strain CBS 144.89 / FGSC A1163 / CEA10)</name>
    <name type="common">Neosartorya fumigata</name>
    <dbReference type="NCBI Taxonomy" id="451804"/>
    <lineage>
        <taxon>Eukaryota</taxon>
        <taxon>Fungi</taxon>
        <taxon>Dikarya</taxon>
        <taxon>Ascomycota</taxon>
        <taxon>Pezizomycotina</taxon>
        <taxon>Eurotiomycetes</taxon>
        <taxon>Eurotiomycetidae</taxon>
        <taxon>Eurotiales</taxon>
        <taxon>Aspergillaceae</taxon>
        <taxon>Aspergillus</taxon>
        <taxon>Aspergillus subgen. Fumigati</taxon>
    </lineage>
</organism>
<dbReference type="PANTHER" id="PTHR33303">
    <property type="entry name" value="CYTOPLASMIC PROTEIN-RELATED"/>
    <property type="match status" value="1"/>
</dbReference>
<dbReference type="Pfam" id="PF13380">
    <property type="entry name" value="CoA_binding_2"/>
    <property type="match status" value="1"/>
</dbReference>
<accession>B0XSJ4</accession>
<dbReference type="EMBL" id="DS499595">
    <property type="protein sequence ID" value="EDP54680.1"/>
    <property type="molecule type" value="Genomic_DNA"/>
</dbReference>
<dbReference type="OrthoDB" id="5138418at2759"/>
<protein>
    <recommendedName>
        <fullName evidence="2">CoA-binding domain-containing protein</fullName>
    </recommendedName>
</protein>
<dbReference type="VEuPathDB" id="FungiDB:AFUB_027410"/>
<evidence type="ECO:0000313" key="4">
    <source>
        <dbReference type="Proteomes" id="UP000001699"/>
    </source>
</evidence>
<dbReference type="InterPro" id="IPR036291">
    <property type="entry name" value="NAD(P)-bd_dom_sf"/>
</dbReference>
<feature type="domain" description="CoA-binding" evidence="2">
    <location>
        <begin position="72"/>
        <end position="159"/>
    </location>
</feature>
<dbReference type="HOGENOM" id="CLU_1383848_0_0_1"/>
<reference evidence="3 4" key="1">
    <citation type="journal article" date="2008" name="PLoS Genet.">
        <title>Genomic islands in the pathogenic filamentous fungus Aspergillus fumigatus.</title>
        <authorList>
            <person name="Fedorova N.D."/>
            <person name="Khaldi N."/>
            <person name="Joardar V.S."/>
            <person name="Maiti R."/>
            <person name="Amedeo P."/>
            <person name="Anderson M.J."/>
            <person name="Crabtree J."/>
            <person name="Silva J.C."/>
            <person name="Badger J.H."/>
            <person name="Albarraq A."/>
            <person name="Angiuoli S."/>
            <person name="Bussey H."/>
            <person name="Bowyer P."/>
            <person name="Cotty P.J."/>
            <person name="Dyer P.S."/>
            <person name="Egan A."/>
            <person name="Galens K."/>
            <person name="Fraser-Liggett C.M."/>
            <person name="Haas B.J."/>
            <person name="Inman J.M."/>
            <person name="Kent R."/>
            <person name="Lemieux S."/>
            <person name="Malavazi I."/>
            <person name="Orvis J."/>
            <person name="Roemer T."/>
            <person name="Ronning C.M."/>
            <person name="Sundaram J.P."/>
            <person name="Sutton G."/>
            <person name="Turner G."/>
            <person name="Venter J.C."/>
            <person name="White O.R."/>
            <person name="Whitty B.R."/>
            <person name="Youngman P."/>
            <person name="Wolfe K.H."/>
            <person name="Goldman G.H."/>
            <person name="Wortman J.R."/>
            <person name="Jiang B."/>
            <person name="Denning D.W."/>
            <person name="Nierman W.C."/>
        </authorList>
    </citation>
    <scope>NUCLEOTIDE SEQUENCE [LARGE SCALE GENOMIC DNA]</scope>
    <source>
        <strain evidence="4">CBS 144.89 / FGSC A1163 / CEA10</strain>
    </source>
</reference>
<evidence type="ECO:0000259" key="2">
    <source>
        <dbReference type="Pfam" id="PF13380"/>
    </source>
</evidence>
<dbReference type="Proteomes" id="UP000001699">
    <property type="component" value="Unassembled WGS sequence"/>
</dbReference>
<feature type="region of interest" description="Disordered" evidence="1">
    <location>
        <begin position="95"/>
        <end position="115"/>
    </location>
</feature>
<name>B0XSJ4_ASPFC</name>
<dbReference type="SUPFAM" id="SSF51735">
    <property type="entry name" value="NAD(P)-binding Rossmann-fold domains"/>
    <property type="match status" value="1"/>
</dbReference>
<sequence length="197" mass="21626">MTIRSLGLQIIAHIYLEILRTKPQSPLHQCLVLSPTRNLHGRRQTILLFPALCGCWSQQRCEQVRLQEILIVLAWYHQHSLPVTPLNPRAPQIDLPSKSYQTVPSPGALPSPSQTSLSVVTPPAVTLPLLQEAHSVGIPAVWLQPGTFDDAVLEYAREHFEAAIAGDGGRGHEGWCVLVDGEEGLDAAGVQWTSQKL</sequence>
<evidence type="ECO:0000313" key="3">
    <source>
        <dbReference type="EMBL" id="EDP54680.1"/>
    </source>
</evidence>
<evidence type="ECO:0000256" key="1">
    <source>
        <dbReference type="SAM" id="MobiDB-lite"/>
    </source>
</evidence>
<dbReference type="PhylomeDB" id="B0XSJ4"/>
<gene>
    <name evidence="3" type="ORF">AFUB_027410</name>
</gene>
<dbReference type="AlphaFoldDB" id="B0XSJ4"/>
<dbReference type="Gene3D" id="3.40.50.720">
    <property type="entry name" value="NAD(P)-binding Rossmann-like Domain"/>
    <property type="match status" value="1"/>
</dbReference>
<proteinExistence type="predicted"/>